<reference evidence="1 2" key="1">
    <citation type="journal article" date="2015" name="Genome Biol. Evol.">
        <title>Comparative Genomics of a Bacterivorous Green Alga Reveals Evolutionary Causalities and Consequences of Phago-Mixotrophic Mode of Nutrition.</title>
        <authorList>
            <person name="Burns J.A."/>
            <person name="Paasch A."/>
            <person name="Narechania A."/>
            <person name="Kim E."/>
        </authorList>
    </citation>
    <scope>NUCLEOTIDE SEQUENCE [LARGE SCALE GENOMIC DNA]</scope>
    <source>
        <strain evidence="1 2">PLY_AMNH</strain>
    </source>
</reference>
<dbReference type="AlphaFoldDB" id="A0AAE0GW96"/>
<sequence length="211" mass="23646">HMTGRQVTTRLHTAAAIGALAWHGSVPNPEQQVVAAGSVPLQGLHRKALVDAGNIRGLLDSMTNEIEIEELMFRGRMLKGKNVIEREVKSEYTNNQIEVRETAAAALMLLVSADAVIVTEDVKKYLNCLEDVADGGTVRTQLFLSAGLWCLGRRPTTKDVVLEERRDMLIEFQRLEEAIVEDMPRDLEGPTDDLVERSEWLQHVRHPSWRG</sequence>
<protein>
    <submittedName>
        <fullName evidence="1">Uncharacterized protein</fullName>
    </submittedName>
</protein>
<gene>
    <name evidence="1" type="ORF">CYMTET_7104</name>
</gene>
<dbReference type="Proteomes" id="UP001190700">
    <property type="component" value="Unassembled WGS sequence"/>
</dbReference>
<comment type="caution">
    <text evidence="1">The sequence shown here is derived from an EMBL/GenBank/DDBJ whole genome shotgun (WGS) entry which is preliminary data.</text>
</comment>
<evidence type="ECO:0000313" key="2">
    <source>
        <dbReference type="Proteomes" id="UP001190700"/>
    </source>
</evidence>
<keyword evidence="2" id="KW-1185">Reference proteome</keyword>
<name>A0AAE0GW96_9CHLO</name>
<dbReference type="EMBL" id="LGRX02001888">
    <property type="protein sequence ID" value="KAK3285278.1"/>
    <property type="molecule type" value="Genomic_DNA"/>
</dbReference>
<organism evidence="1 2">
    <name type="scientific">Cymbomonas tetramitiformis</name>
    <dbReference type="NCBI Taxonomy" id="36881"/>
    <lineage>
        <taxon>Eukaryota</taxon>
        <taxon>Viridiplantae</taxon>
        <taxon>Chlorophyta</taxon>
        <taxon>Pyramimonadophyceae</taxon>
        <taxon>Pyramimonadales</taxon>
        <taxon>Pyramimonadaceae</taxon>
        <taxon>Cymbomonas</taxon>
    </lineage>
</organism>
<accession>A0AAE0GW96</accession>
<evidence type="ECO:0000313" key="1">
    <source>
        <dbReference type="EMBL" id="KAK3285278.1"/>
    </source>
</evidence>
<feature type="non-terminal residue" evidence="1">
    <location>
        <position position="1"/>
    </location>
</feature>
<proteinExistence type="predicted"/>